<dbReference type="AlphaFoldDB" id="A0A061DZC4"/>
<proteinExistence type="predicted"/>
<organism evidence="7 8">
    <name type="scientific">Theobroma cacao</name>
    <name type="common">Cacao</name>
    <name type="synonym">Cocoa</name>
    <dbReference type="NCBI Taxonomy" id="3641"/>
    <lineage>
        <taxon>Eukaryota</taxon>
        <taxon>Viridiplantae</taxon>
        <taxon>Streptophyta</taxon>
        <taxon>Embryophyta</taxon>
        <taxon>Tracheophyta</taxon>
        <taxon>Spermatophyta</taxon>
        <taxon>Magnoliopsida</taxon>
        <taxon>eudicotyledons</taxon>
        <taxon>Gunneridae</taxon>
        <taxon>Pentapetalae</taxon>
        <taxon>rosids</taxon>
        <taxon>malvids</taxon>
        <taxon>Malvales</taxon>
        <taxon>Malvaceae</taxon>
        <taxon>Byttnerioideae</taxon>
        <taxon>Theobroma</taxon>
    </lineage>
</organism>
<evidence type="ECO:0000256" key="5">
    <source>
        <dbReference type="ARBA" id="ARBA00023242"/>
    </source>
</evidence>
<dbReference type="eggNOG" id="ENOG502SX4S">
    <property type="taxonomic scope" value="Eukaryota"/>
</dbReference>
<keyword evidence="4" id="KW-0804">Transcription</keyword>
<dbReference type="Proteomes" id="UP000026915">
    <property type="component" value="Chromosome 2"/>
</dbReference>
<evidence type="ECO:0000313" key="8">
    <source>
        <dbReference type="Proteomes" id="UP000026915"/>
    </source>
</evidence>
<keyword evidence="8" id="KW-1185">Reference proteome</keyword>
<dbReference type="PROSITE" id="PS50863">
    <property type="entry name" value="B3"/>
    <property type="match status" value="1"/>
</dbReference>
<evidence type="ECO:0000313" key="7">
    <source>
        <dbReference type="EMBL" id="EOX98119.1"/>
    </source>
</evidence>
<evidence type="ECO:0000259" key="6">
    <source>
        <dbReference type="PROSITE" id="PS50863"/>
    </source>
</evidence>
<dbReference type="CDD" id="cd10017">
    <property type="entry name" value="B3_DNA"/>
    <property type="match status" value="1"/>
</dbReference>
<feature type="domain" description="TF-B3" evidence="6">
    <location>
        <begin position="103"/>
        <end position="168"/>
    </location>
</feature>
<dbReference type="SUPFAM" id="SSF101936">
    <property type="entry name" value="DNA-binding pseudobarrel domain"/>
    <property type="match status" value="1"/>
</dbReference>
<protein>
    <recommendedName>
        <fullName evidence="6">TF-B3 domain-containing protein</fullName>
    </recommendedName>
</protein>
<evidence type="ECO:0000256" key="2">
    <source>
        <dbReference type="ARBA" id="ARBA00023015"/>
    </source>
</evidence>
<dbReference type="InterPro" id="IPR003340">
    <property type="entry name" value="B3_DNA-bd"/>
</dbReference>
<dbReference type="Pfam" id="PF02362">
    <property type="entry name" value="B3"/>
    <property type="match status" value="1"/>
</dbReference>
<dbReference type="EMBL" id="CM001880">
    <property type="protein sequence ID" value="EOX98119.1"/>
    <property type="molecule type" value="Genomic_DNA"/>
</dbReference>
<sequence>MESAIHVAFNVPEKKKNLHVPNLQDSGLFKDRTISKNFASISTNPLFYTQLLSLDSRCQSATMLVKKELTKTDVGVRLSFPMKSLKAFEFPRGKDKVEFEAIDSTGKSWIFGLSRRNSHRHSHPKPVLSSGWRAYVQAKGLKQNDRVIIHYEERDKAMKTRFKIRAQRKSPKTLKLFGKEVEIWDDLENLQPEVAA</sequence>
<dbReference type="OMA" id="HVEEVWV"/>
<dbReference type="Gene3D" id="2.40.330.10">
    <property type="entry name" value="DNA-binding pseudobarrel domain"/>
    <property type="match status" value="1"/>
</dbReference>
<accession>A0A061DZC4</accession>
<evidence type="ECO:0000256" key="1">
    <source>
        <dbReference type="ARBA" id="ARBA00004123"/>
    </source>
</evidence>
<keyword evidence="5" id="KW-0539">Nucleus</keyword>
<dbReference type="InterPro" id="IPR015300">
    <property type="entry name" value="DNA-bd_pseudobarrel_sf"/>
</dbReference>
<dbReference type="Gramene" id="EOX98119">
    <property type="protein sequence ID" value="EOX98119"/>
    <property type="gene ID" value="TCM_006953"/>
</dbReference>
<evidence type="ECO:0000256" key="3">
    <source>
        <dbReference type="ARBA" id="ARBA00023125"/>
    </source>
</evidence>
<keyword evidence="2" id="KW-0805">Transcription regulation</keyword>
<keyword evidence="3" id="KW-0238">DNA-binding</keyword>
<evidence type="ECO:0000256" key="4">
    <source>
        <dbReference type="ARBA" id="ARBA00023163"/>
    </source>
</evidence>
<gene>
    <name evidence="7" type="ORF">TCM_006953</name>
</gene>
<dbReference type="HOGENOM" id="CLU_1392372_0_0_1"/>
<reference evidence="7 8" key="1">
    <citation type="journal article" date="2013" name="Genome Biol.">
        <title>The genome sequence of the most widely cultivated cacao type and its use to identify candidate genes regulating pod color.</title>
        <authorList>
            <person name="Motamayor J.C."/>
            <person name="Mockaitis K."/>
            <person name="Schmutz J."/>
            <person name="Haiminen N."/>
            <person name="Iii D.L."/>
            <person name="Cornejo O."/>
            <person name="Findley S.D."/>
            <person name="Zheng P."/>
            <person name="Utro F."/>
            <person name="Royaert S."/>
            <person name="Saski C."/>
            <person name="Jenkins J."/>
            <person name="Podicheti R."/>
            <person name="Zhao M."/>
            <person name="Scheffler B.E."/>
            <person name="Stack J.C."/>
            <person name="Feltus F.A."/>
            <person name="Mustiga G.M."/>
            <person name="Amores F."/>
            <person name="Phillips W."/>
            <person name="Marelli J.P."/>
            <person name="May G.D."/>
            <person name="Shapiro H."/>
            <person name="Ma J."/>
            <person name="Bustamante C.D."/>
            <person name="Schnell R.J."/>
            <person name="Main D."/>
            <person name="Gilbert D."/>
            <person name="Parida L."/>
            <person name="Kuhn D.N."/>
        </authorList>
    </citation>
    <scope>NUCLEOTIDE SEQUENCE [LARGE SCALE GENOMIC DNA]</scope>
    <source>
        <strain evidence="8">cv. Matina 1-6</strain>
    </source>
</reference>
<dbReference type="GO" id="GO:0005634">
    <property type="term" value="C:nucleus"/>
    <property type="evidence" value="ECO:0007669"/>
    <property type="project" value="UniProtKB-SubCell"/>
</dbReference>
<dbReference type="InParanoid" id="A0A061DZC4"/>
<name>A0A061DZC4_THECC</name>
<dbReference type="GO" id="GO:0003677">
    <property type="term" value="F:DNA binding"/>
    <property type="evidence" value="ECO:0007669"/>
    <property type="project" value="UniProtKB-KW"/>
</dbReference>
<comment type="subcellular location">
    <subcellularLocation>
        <location evidence="1">Nucleus</location>
    </subcellularLocation>
</comment>